<keyword evidence="2" id="KW-1185">Reference proteome</keyword>
<proteinExistence type="predicted"/>
<name>A0A4Q5LYH2_9BACT</name>
<gene>
    <name evidence="1" type="ORF">EWM59_14285</name>
</gene>
<dbReference type="Proteomes" id="UP000293162">
    <property type="component" value="Unassembled WGS sequence"/>
</dbReference>
<dbReference type="OrthoDB" id="675330at2"/>
<accession>A0A4Q5LYH2</accession>
<protein>
    <recommendedName>
        <fullName evidence="3">Sensor of ECF-type sigma factor</fullName>
    </recommendedName>
</protein>
<evidence type="ECO:0000313" key="1">
    <source>
        <dbReference type="EMBL" id="RYU94858.1"/>
    </source>
</evidence>
<organism evidence="1 2">
    <name type="scientific">Emticicia agri</name>
    <dbReference type="NCBI Taxonomy" id="2492393"/>
    <lineage>
        <taxon>Bacteria</taxon>
        <taxon>Pseudomonadati</taxon>
        <taxon>Bacteroidota</taxon>
        <taxon>Cytophagia</taxon>
        <taxon>Cytophagales</taxon>
        <taxon>Leadbetterellaceae</taxon>
        <taxon>Emticicia</taxon>
    </lineage>
</organism>
<sequence length="142" mass="16759">MKQLIIIILVIPMFSFSQNRQGFNGERFEKIQTAKIGLITEKLNLTTEQAPQFWSVYNEYQGKKFDLRRSMKRTLDEANSLTASDDKIISSHRQTLAIKKKEIELDEEYMAKLLKTISPKQYAELKRTEQNFNKKLIEKLRE</sequence>
<evidence type="ECO:0000313" key="2">
    <source>
        <dbReference type="Proteomes" id="UP000293162"/>
    </source>
</evidence>
<dbReference type="EMBL" id="SEWF01000020">
    <property type="protein sequence ID" value="RYU94858.1"/>
    <property type="molecule type" value="Genomic_DNA"/>
</dbReference>
<reference evidence="1 2" key="1">
    <citation type="submission" date="2019-02" db="EMBL/GenBank/DDBJ databases">
        <title>Bacterial novel species Emticicia sp. 17J42-9 isolated from soil.</title>
        <authorList>
            <person name="Jung H.-Y."/>
        </authorList>
    </citation>
    <scope>NUCLEOTIDE SEQUENCE [LARGE SCALE GENOMIC DNA]</scope>
    <source>
        <strain evidence="1 2">17J42-9</strain>
    </source>
</reference>
<comment type="caution">
    <text evidence="1">The sequence shown here is derived from an EMBL/GenBank/DDBJ whole genome shotgun (WGS) entry which is preliminary data.</text>
</comment>
<evidence type="ECO:0008006" key="3">
    <source>
        <dbReference type="Google" id="ProtNLM"/>
    </source>
</evidence>
<dbReference type="AlphaFoldDB" id="A0A4Q5LYH2"/>
<dbReference type="RefSeq" id="WP_130021688.1">
    <property type="nucleotide sequence ID" value="NZ_SEWF01000020.1"/>
</dbReference>